<dbReference type="KEGG" id="hbs:IPV69_23545"/>
<dbReference type="GO" id="GO:0000428">
    <property type="term" value="C:DNA-directed RNA polymerase complex"/>
    <property type="evidence" value="ECO:0007669"/>
    <property type="project" value="UniProtKB-KW"/>
</dbReference>
<dbReference type="GO" id="GO:0003677">
    <property type="term" value="F:DNA binding"/>
    <property type="evidence" value="ECO:0007669"/>
    <property type="project" value="UniProtKB-KW"/>
</dbReference>
<feature type="domain" description="RNA polymerase sigma factor 54 core-binding" evidence="10">
    <location>
        <begin position="119"/>
        <end position="318"/>
    </location>
</feature>
<dbReference type="Gene3D" id="1.10.10.60">
    <property type="entry name" value="Homeodomain-like"/>
    <property type="match status" value="1"/>
</dbReference>
<sequence>MRQLLTPRMIQSMEILQLPLALLEERIEQELQSNPVLEMSEGETDFAAIAEQSDIPQRDDRSEGEHALVVRDDNGHAADFERLERISDYFENEEFNTNGSNFRQQGSFDGERDKKMDAMANTAARGVTLQEHLMGQWAFVECSPEVRQAGEALLNYIDPEGYIRTPFETVRAESKSAPTLESLTEALGLIQTLEPSGVGARTLTECLLIQLRALEDDEDLSEGHDFELEKSLIRDHFNDLKMNRYPQISKRLGRSIDDIKSAVRRLGRLHPHPGKQIGGDDAPAIIPDAVIYWDDETGRYEIKMARDPSENMSISAMYRKWLKDRTKDKKTREFLANNVRNARWLIESIEQRKSTIHRVIRAVVDAQREFFEKGFEFLRPLPMIGVADQLGIHVATVSRAVSEKWIQTPRGVFPLRRFFSQGTQSADGEDMAWGAVQEKLKAIISNEDRQNPLNDDEIVEKLKSQGIDIARRTVAKYRKILNIPTSRQRREY</sequence>
<evidence type="ECO:0000256" key="7">
    <source>
        <dbReference type="ARBA" id="ARBA00023125"/>
    </source>
</evidence>
<dbReference type="PRINTS" id="PR00045">
    <property type="entry name" value="SIGMA54FCT"/>
</dbReference>
<dbReference type="AlphaFoldDB" id="A0A7M2WUF7"/>
<organism evidence="11 12">
    <name type="scientific">Humisphaera borealis</name>
    <dbReference type="NCBI Taxonomy" id="2807512"/>
    <lineage>
        <taxon>Bacteria</taxon>
        <taxon>Pseudomonadati</taxon>
        <taxon>Planctomycetota</taxon>
        <taxon>Phycisphaerae</taxon>
        <taxon>Tepidisphaerales</taxon>
        <taxon>Tepidisphaeraceae</taxon>
        <taxon>Humisphaera</taxon>
    </lineage>
</organism>
<evidence type="ECO:0000256" key="6">
    <source>
        <dbReference type="ARBA" id="ARBA00023082"/>
    </source>
</evidence>
<keyword evidence="4" id="KW-0548">Nucleotidyltransferase</keyword>
<keyword evidence="3" id="KW-0808">Transferase</keyword>
<protein>
    <submittedName>
        <fullName evidence="11">RNA polymerase factor sigma-54</fullName>
    </submittedName>
</protein>
<comment type="similarity">
    <text evidence="1">Belongs to the sigma-54 factor family.</text>
</comment>
<dbReference type="Gene3D" id="1.10.10.1330">
    <property type="entry name" value="RNA polymerase sigma-54 factor, core-binding domain"/>
    <property type="match status" value="1"/>
</dbReference>
<reference evidence="11 12" key="1">
    <citation type="submission" date="2020-10" db="EMBL/GenBank/DDBJ databases">
        <title>Wide distribution of Phycisphaera-like planctomycetes from WD2101 soil group in peatlands and genome analysis of the first cultivated representative.</title>
        <authorList>
            <person name="Dedysh S.N."/>
            <person name="Beletsky A.V."/>
            <person name="Ivanova A."/>
            <person name="Kulichevskaya I.S."/>
            <person name="Suzina N.E."/>
            <person name="Philippov D.A."/>
            <person name="Rakitin A.L."/>
            <person name="Mardanov A.V."/>
            <person name="Ravin N.V."/>
        </authorList>
    </citation>
    <scope>NUCLEOTIDE SEQUENCE [LARGE SCALE GENOMIC DNA]</scope>
    <source>
        <strain evidence="11 12">M1803</strain>
    </source>
</reference>
<feature type="domain" description="RNA polymerase sigma factor 54 DNA-binding" evidence="9">
    <location>
        <begin position="333"/>
        <end position="490"/>
    </location>
</feature>
<dbReference type="InterPro" id="IPR000394">
    <property type="entry name" value="RNA_pol_sigma_54"/>
</dbReference>
<dbReference type="GO" id="GO:0001216">
    <property type="term" value="F:DNA-binding transcription activator activity"/>
    <property type="evidence" value="ECO:0007669"/>
    <property type="project" value="InterPro"/>
</dbReference>
<evidence type="ECO:0000259" key="9">
    <source>
        <dbReference type="Pfam" id="PF04552"/>
    </source>
</evidence>
<dbReference type="Pfam" id="PF04963">
    <property type="entry name" value="Sigma54_CBD"/>
    <property type="match status" value="1"/>
</dbReference>
<evidence type="ECO:0000313" key="12">
    <source>
        <dbReference type="Proteomes" id="UP000593765"/>
    </source>
</evidence>
<gene>
    <name evidence="11" type="primary">rpoN</name>
    <name evidence="11" type="ORF">IPV69_23545</name>
</gene>
<evidence type="ECO:0000256" key="5">
    <source>
        <dbReference type="ARBA" id="ARBA00023015"/>
    </source>
</evidence>
<dbReference type="InterPro" id="IPR038709">
    <property type="entry name" value="RpoN_core-bd_sf"/>
</dbReference>
<evidence type="ECO:0000313" key="11">
    <source>
        <dbReference type="EMBL" id="QOV89157.1"/>
    </source>
</evidence>
<dbReference type="GO" id="GO:0006352">
    <property type="term" value="P:DNA-templated transcription initiation"/>
    <property type="evidence" value="ECO:0007669"/>
    <property type="project" value="InterPro"/>
</dbReference>
<evidence type="ECO:0000256" key="4">
    <source>
        <dbReference type="ARBA" id="ARBA00022695"/>
    </source>
</evidence>
<name>A0A7M2WUF7_9BACT</name>
<evidence type="ECO:0000256" key="1">
    <source>
        <dbReference type="ARBA" id="ARBA00008798"/>
    </source>
</evidence>
<dbReference type="PROSITE" id="PS00718">
    <property type="entry name" value="SIGMA54_2"/>
    <property type="match status" value="1"/>
</dbReference>
<evidence type="ECO:0000256" key="8">
    <source>
        <dbReference type="ARBA" id="ARBA00023163"/>
    </source>
</evidence>
<keyword evidence="5" id="KW-0805">Transcription regulation</keyword>
<proteinExistence type="inferred from homology"/>
<accession>A0A7M2WUF7</accession>
<evidence type="ECO:0000259" key="10">
    <source>
        <dbReference type="Pfam" id="PF04963"/>
    </source>
</evidence>
<evidence type="ECO:0000256" key="2">
    <source>
        <dbReference type="ARBA" id="ARBA00022478"/>
    </source>
</evidence>
<dbReference type="Proteomes" id="UP000593765">
    <property type="component" value="Chromosome"/>
</dbReference>
<dbReference type="PANTHER" id="PTHR32248">
    <property type="entry name" value="RNA POLYMERASE SIGMA-54 FACTOR"/>
    <property type="match status" value="1"/>
</dbReference>
<dbReference type="PROSITE" id="PS50044">
    <property type="entry name" value="SIGMA54_3"/>
    <property type="match status" value="1"/>
</dbReference>
<dbReference type="InterPro" id="IPR007634">
    <property type="entry name" value="RNA_pol_sigma_54_DNA-bd"/>
</dbReference>
<dbReference type="Pfam" id="PF00309">
    <property type="entry name" value="Sigma54_AID"/>
    <property type="match status" value="1"/>
</dbReference>
<keyword evidence="8" id="KW-0804">Transcription</keyword>
<keyword evidence="12" id="KW-1185">Reference proteome</keyword>
<keyword evidence="2" id="KW-0240">DNA-directed RNA polymerase</keyword>
<dbReference type="GO" id="GO:0016779">
    <property type="term" value="F:nucleotidyltransferase activity"/>
    <property type="evidence" value="ECO:0007669"/>
    <property type="project" value="UniProtKB-KW"/>
</dbReference>
<dbReference type="EMBL" id="CP063458">
    <property type="protein sequence ID" value="QOV89157.1"/>
    <property type="molecule type" value="Genomic_DNA"/>
</dbReference>
<dbReference type="GO" id="GO:0016987">
    <property type="term" value="F:sigma factor activity"/>
    <property type="evidence" value="ECO:0007669"/>
    <property type="project" value="UniProtKB-KW"/>
</dbReference>
<keyword evidence="6" id="KW-0731">Sigma factor</keyword>
<dbReference type="PANTHER" id="PTHR32248:SF4">
    <property type="entry name" value="RNA POLYMERASE SIGMA-54 FACTOR"/>
    <property type="match status" value="1"/>
</dbReference>
<dbReference type="InterPro" id="IPR007046">
    <property type="entry name" value="RNA_pol_sigma_54_core-bd"/>
</dbReference>
<dbReference type="PIRSF" id="PIRSF000774">
    <property type="entry name" value="RpoN"/>
    <property type="match status" value="1"/>
</dbReference>
<dbReference type="Pfam" id="PF04552">
    <property type="entry name" value="Sigma54_DBD"/>
    <property type="match status" value="1"/>
</dbReference>
<evidence type="ECO:0000256" key="3">
    <source>
        <dbReference type="ARBA" id="ARBA00022679"/>
    </source>
</evidence>
<keyword evidence="7" id="KW-0238">DNA-binding</keyword>
<dbReference type="NCBIfam" id="TIGR02395">
    <property type="entry name" value="rpoN_sigma"/>
    <property type="match status" value="1"/>
</dbReference>